<evidence type="ECO:0000313" key="1">
    <source>
        <dbReference type="EMBL" id="KAK0708692.1"/>
    </source>
</evidence>
<feature type="non-terminal residue" evidence="1">
    <location>
        <position position="162"/>
    </location>
</feature>
<evidence type="ECO:0000313" key="2">
    <source>
        <dbReference type="Proteomes" id="UP001172102"/>
    </source>
</evidence>
<organism evidence="1 2">
    <name type="scientific">Lasiosphaeris hirsuta</name>
    <dbReference type="NCBI Taxonomy" id="260670"/>
    <lineage>
        <taxon>Eukaryota</taxon>
        <taxon>Fungi</taxon>
        <taxon>Dikarya</taxon>
        <taxon>Ascomycota</taxon>
        <taxon>Pezizomycotina</taxon>
        <taxon>Sordariomycetes</taxon>
        <taxon>Sordariomycetidae</taxon>
        <taxon>Sordariales</taxon>
        <taxon>Lasiosphaeriaceae</taxon>
        <taxon>Lasiosphaeris</taxon>
    </lineage>
</organism>
<dbReference type="EMBL" id="JAUKUA010000006">
    <property type="protein sequence ID" value="KAK0708692.1"/>
    <property type="molecule type" value="Genomic_DNA"/>
</dbReference>
<keyword evidence="2" id="KW-1185">Reference proteome</keyword>
<name>A0AA40A3N6_9PEZI</name>
<comment type="caution">
    <text evidence="1">The sequence shown here is derived from an EMBL/GenBank/DDBJ whole genome shotgun (WGS) entry which is preliminary data.</text>
</comment>
<dbReference type="Proteomes" id="UP001172102">
    <property type="component" value="Unassembled WGS sequence"/>
</dbReference>
<sequence>MPCISHNLVPITILGFSDFRDTCSNLKQLLLLPTKLEHSSFRFMYSNMTQPWNLSVMGSALTPHKSTLRALAHSSLCEMSLECFDLTDFTSLEELKISSLTGLQGANLATRLKCSPLASGSSLGHFISMTGLASSISTFKNRRKNGFVGSPPLQRIQIIFNP</sequence>
<reference evidence="1" key="1">
    <citation type="submission" date="2023-06" db="EMBL/GenBank/DDBJ databases">
        <title>Genome-scale phylogeny and comparative genomics of the fungal order Sordariales.</title>
        <authorList>
            <consortium name="Lawrence Berkeley National Laboratory"/>
            <person name="Hensen N."/>
            <person name="Bonometti L."/>
            <person name="Westerberg I."/>
            <person name="Brannstrom I.O."/>
            <person name="Guillou S."/>
            <person name="Cros-Aarteil S."/>
            <person name="Calhoun S."/>
            <person name="Haridas S."/>
            <person name="Kuo A."/>
            <person name="Mondo S."/>
            <person name="Pangilinan J."/>
            <person name="Riley R."/>
            <person name="Labutti K."/>
            <person name="Andreopoulos B."/>
            <person name="Lipzen A."/>
            <person name="Chen C."/>
            <person name="Yanf M."/>
            <person name="Daum C."/>
            <person name="Ng V."/>
            <person name="Clum A."/>
            <person name="Steindorff A."/>
            <person name="Ohm R."/>
            <person name="Martin F."/>
            <person name="Silar P."/>
            <person name="Natvig D."/>
            <person name="Lalanne C."/>
            <person name="Gautier V."/>
            <person name="Ament-Velasquez S.L."/>
            <person name="Kruys A."/>
            <person name="Hutchinson M.I."/>
            <person name="Powell A.J."/>
            <person name="Barry K."/>
            <person name="Miller A.N."/>
            <person name="Grigoriev I.V."/>
            <person name="Debuchy R."/>
            <person name="Gladieux P."/>
            <person name="Thoren M.H."/>
            <person name="Johannesson H."/>
        </authorList>
    </citation>
    <scope>NUCLEOTIDE SEQUENCE</scope>
    <source>
        <strain evidence="1">SMH4607-1</strain>
    </source>
</reference>
<accession>A0AA40A3N6</accession>
<protein>
    <submittedName>
        <fullName evidence="1">Uncharacterized protein</fullName>
    </submittedName>
</protein>
<gene>
    <name evidence="1" type="ORF">B0H67DRAFT_346505</name>
</gene>
<proteinExistence type="predicted"/>
<dbReference type="AlphaFoldDB" id="A0AA40A3N6"/>